<evidence type="ECO:0000256" key="2">
    <source>
        <dbReference type="SAM" id="MobiDB-lite"/>
    </source>
</evidence>
<organism evidence="4 5">
    <name type="scientific">Streptomyces sp. 900129855</name>
    <dbReference type="NCBI Taxonomy" id="3155129"/>
    <lineage>
        <taxon>Bacteria</taxon>
        <taxon>Bacillati</taxon>
        <taxon>Actinomycetota</taxon>
        <taxon>Actinomycetes</taxon>
        <taxon>Kitasatosporales</taxon>
        <taxon>Streptomycetaceae</taxon>
        <taxon>Streptomyces</taxon>
    </lineage>
</organism>
<feature type="domain" description="Lsr2 DNA-binding" evidence="3">
    <location>
        <begin position="382"/>
        <end position="415"/>
    </location>
</feature>
<dbReference type="Gene3D" id="4.10.320.10">
    <property type="entry name" value="E3-binding domain"/>
    <property type="match status" value="1"/>
</dbReference>
<reference evidence="4 5" key="1">
    <citation type="submission" date="2024-06" db="EMBL/GenBank/DDBJ databases">
        <title>The Natural Products Discovery Center: Release of the First 8490 Sequenced Strains for Exploring Actinobacteria Biosynthetic Diversity.</title>
        <authorList>
            <person name="Kalkreuter E."/>
            <person name="Kautsar S.A."/>
            <person name="Yang D."/>
            <person name="Bader C.D."/>
            <person name="Teijaro C.N."/>
            <person name="Fluegel L."/>
            <person name="Davis C.M."/>
            <person name="Simpson J.R."/>
            <person name="Lauterbach L."/>
            <person name="Steele A.D."/>
            <person name="Gui C."/>
            <person name="Meng S."/>
            <person name="Li G."/>
            <person name="Viehrig K."/>
            <person name="Ye F."/>
            <person name="Su P."/>
            <person name="Kiefer A.F."/>
            <person name="Nichols A."/>
            <person name="Cepeda A.J."/>
            <person name="Yan W."/>
            <person name="Fan B."/>
            <person name="Jiang Y."/>
            <person name="Adhikari A."/>
            <person name="Zheng C.-J."/>
            <person name="Schuster L."/>
            <person name="Cowan T.M."/>
            <person name="Smanski M.J."/>
            <person name="Chevrette M.G."/>
            <person name="De Carvalho L.P.S."/>
            <person name="Shen B."/>
        </authorList>
    </citation>
    <scope>NUCLEOTIDE SEQUENCE [LARGE SCALE GENOMIC DNA]</scope>
    <source>
        <strain evidence="4 5">NPDC033843</strain>
    </source>
</reference>
<accession>A0ABV2ZMX6</accession>
<dbReference type="Pfam" id="PF23359">
    <property type="entry name" value="Lsr2_DNA-bd"/>
    <property type="match status" value="1"/>
</dbReference>
<sequence length="673" mass="74044">MTGGTWGDLYPWIADISESDRDELQGLADPCLKFDESPRETAQWRPYLDDLFDALGLLTVADEVLRYRPIAKLVPSLQGGDVLPTFLSGQEWLTEAILSTVAGSRGLTEMSPAQIESSVGLSRSVTTELMVTLLRVAAFGVSGATRIDLTTPLADWFDQLDGSEKYFLRTIYSEGALRWLGESSVRERALRTRMIDAPDKILDEFDSAAEGSLRYVVCAFEESIKFPVRKETLLARHAWLGSDLPGEGFDALALLHGMRKWWRSQDGWFSKRTLPRLQSETLKILDLEPGEVMTLQTADRLLRARRFQLHAEDLEAWLEYCNAMDKSSGLVSRLERVGPSEELQPTSLNSSEVRTVAAGSVSSATVSSESSSSVMSLQASGNMNSIIRSWARSQGYDIGDRGRIPASIREAFEVALRSPDGVLVQQGNRLNMPVPRLQENGCGESIVEIMMALSKLAAVSFPEETLGSLLLRSSELEGRIGRLVEQLLAATVDPQSETGWGIYEGTPEEPGSAHPSGFGTLKERALKALRGAQCPLSLQRLAENMEGDVKTNSLRVQIAADDRFVRCDVDAWALAEWGMRPYRSIKDLVSEEVDLAGGEIATKELVDKLTTQFSIKEITLRQVVSSPPFTSRNGTVRRAVDLDDQRPASEQGEGEGCGNPSAVDLVRDMGLDF</sequence>
<evidence type="ECO:0000259" key="3">
    <source>
        <dbReference type="Pfam" id="PF23359"/>
    </source>
</evidence>
<feature type="region of interest" description="Disordered" evidence="2">
    <location>
        <begin position="632"/>
        <end position="662"/>
    </location>
</feature>
<gene>
    <name evidence="4" type="ORF">AB0E89_23285</name>
</gene>
<protein>
    <submittedName>
        <fullName evidence="4">Histone-like nucleoid-structuring protein Lsr2</fullName>
    </submittedName>
</protein>
<name>A0ABV2ZMX6_9ACTN</name>
<keyword evidence="5" id="KW-1185">Reference proteome</keyword>
<dbReference type="EMBL" id="JBEZVE010000012">
    <property type="protein sequence ID" value="MEU3783435.1"/>
    <property type="molecule type" value="Genomic_DNA"/>
</dbReference>
<dbReference type="RefSeq" id="WP_361704645.1">
    <property type="nucleotide sequence ID" value="NZ_JBEZVE010000012.1"/>
</dbReference>
<evidence type="ECO:0000313" key="5">
    <source>
        <dbReference type="Proteomes" id="UP001550739"/>
    </source>
</evidence>
<comment type="caution">
    <text evidence="4">The sequence shown here is derived from an EMBL/GenBank/DDBJ whole genome shotgun (WGS) entry which is preliminary data.</text>
</comment>
<dbReference type="Proteomes" id="UP001550739">
    <property type="component" value="Unassembled WGS sequence"/>
</dbReference>
<dbReference type="InterPro" id="IPR055370">
    <property type="entry name" value="Lsr2_DNA-bd"/>
</dbReference>
<proteinExistence type="predicted"/>
<evidence type="ECO:0000256" key="1">
    <source>
        <dbReference type="ARBA" id="ARBA00023125"/>
    </source>
</evidence>
<evidence type="ECO:0000313" key="4">
    <source>
        <dbReference type="EMBL" id="MEU3783435.1"/>
    </source>
</evidence>
<keyword evidence="1" id="KW-0238">DNA-binding</keyword>
<dbReference type="InterPro" id="IPR036625">
    <property type="entry name" value="E3-bd_dom_sf"/>
</dbReference>
<feature type="compositionally biased region" description="Basic and acidic residues" evidence="2">
    <location>
        <begin position="638"/>
        <end position="647"/>
    </location>
</feature>